<dbReference type="PANTHER" id="PTHR35046">
    <property type="entry name" value="ZINC KNUCKLE (CCHC-TYPE) FAMILY PROTEIN"/>
    <property type="match status" value="1"/>
</dbReference>
<evidence type="ECO:0000313" key="5">
    <source>
        <dbReference type="RefSeq" id="XP_039118780.1"/>
    </source>
</evidence>
<keyword evidence="1" id="KW-0863">Zinc-finger</keyword>
<evidence type="ECO:0000256" key="2">
    <source>
        <dbReference type="SAM" id="MobiDB-lite"/>
    </source>
</evidence>
<name>A0AB40AV24_DIOCR</name>
<keyword evidence="4" id="KW-1185">Reference proteome</keyword>
<dbReference type="Proteomes" id="UP001515500">
    <property type="component" value="Unplaced"/>
</dbReference>
<feature type="region of interest" description="Disordered" evidence="2">
    <location>
        <begin position="255"/>
        <end position="303"/>
    </location>
</feature>
<dbReference type="PROSITE" id="PS50158">
    <property type="entry name" value="ZF_CCHC"/>
    <property type="match status" value="1"/>
</dbReference>
<evidence type="ECO:0000259" key="3">
    <source>
        <dbReference type="PROSITE" id="PS50158"/>
    </source>
</evidence>
<feature type="region of interest" description="Disordered" evidence="2">
    <location>
        <begin position="38"/>
        <end position="71"/>
    </location>
</feature>
<keyword evidence="1" id="KW-0862">Zinc</keyword>
<accession>A0AB40AV24</accession>
<dbReference type="GO" id="GO:0008270">
    <property type="term" value="F:zinc ion binding"/>
    <property type="evidence" value="ECO:0007669"/>
    <property type="project" value="UniProtKB-KW"/>
</dbReference>
<feature type="domain" description="CCHC-type" evidence="3">
    <location>
        <begin position="304"/>
        <end position="321"/>
    </location>
</feature>
<dbReference type="AlphaFoldDB" id="A0AB40AV24"/>
<protein>
    <submittedName>
        <fullName evidence="5">Uncharacterized protein LOC120254819</fullName>
    </submittedName>
</protein>
<dbReference type="GeneID" id="120254819"/>
<gene>
    <name evidence="5" type="primary">LOC120254819</name>
</gene>
<dbReference type="PANTHER" id="PTHR35046:SF21">
    <property type="entry name" value="RETROTRANSPOSON GAG DOMAIN-CONTAINING PROTEIN-RELATED"/>
    <property type="match status" value="1"/>
</dbReference>
<keyword evidence="1" id="KW-0479">Metal-binding</keyword>
<dbReference type="SMART" id="SM00343">
    <property type="entry name" value="ZnF_C2HC"/>
    <property type="match status" value="1"/>
</dbReference>
<dbReference type="InterPro" id="IPR001878">
    <property type="entry name" value="Znf_CCHC"/>
</dbReference>
<dbReference type="Gene3D" id="4.10.60.10">
    <property type="entry name" value="Zinc finger, CCHC-type"/>
    <property type="match status" value="1"/>
</dbReference>
<dbReference type="RefSeq" id="XP_039118780.1">
    <property type="nucleotide sequence ID" value="XM_039262846.1"/>
</dbReference>
<dbReference type="Pfam" id="PF03732">
    <property type="entry name" value="Retrotrans_gag"/>
    <property type="match status" value="1"/>
</dbReference>
<evidence type="ECO:0000313" key="4">
    <source>
        <dbReference type="Proteomes" id="UP001515500"/>
    </source>
</evidence>
<organism evidence="4 5">
    <name type="scientific">Dioscorea cayennensis subsp. rotundata</name>
    <name type="common">White Guinea yam</name>
    <name type="synonym">Dioscorea rotundata</name>
    <dbReference type="NCBI Taxonomy" id="55577"/>
    <lineage>
        <taxon>Eukaryota</taxon>
        <taxon>Viridiplantae</taxon>
        <taxon>Streptophyta</taxon>
        <taxon>Embryophyta</taxon>
        <taxon>Tracheophyta</taxon>
        <taxon>Spermatophyta</taxon>
        <taxon>Magnoliopsida</taxon>
        <taxon>Liliopsida</taxon>
        <taxon>Dioscoreales</taxon>
        <taxon>Dioscoreaceae</taxon>
        <taxon>Dioscorea</taxon>
    </lineage>
</organism>
<dbReference type="GO" id="GO:0003676">
    <property type="term" value="F:nucleic acid binding"/>
    <property type="evidence" value="ECO:0007669"/>
    <property type="project" value="InterPro"/>
</dbReference>
<feature type="compositionally biased region" description="Polar residues" evidence="2">
    <location>
        <begin position="264"/>
        <end position="303"/>
    </location>
</feature>
<dbReference type="InterPro" id="IPR005162">
    <property type="entry name" value="Retrotrans_gag_dom"/>
</dbReference>
<feature type="compositionally biased region" description="Low complexity" evidence="2">
    <location>
        <begin position="55"/>
        <end position="66"/>
    </location>
</feature>
<dbReference type="SUPFAM" id="SSF57756">
    <property type="entry name" value="Retrovirus zinc finger-like domains"/>
    <property type="match status" value="1"/>
</dbReference>
<feature type="compositionally biased region" description="Polar residues" evidence="2">
    <location>
        <begin position="43"/>
        <end position="54"/>
    </location>
</feature>
<proteinExistence type="predicted"/>
<dbReference type="InterPro" id="IPR036875">
    <property type="entry name" value="Znf_CCHC_sf"/>
</dbReference>
<sequence length="414" mass="47824">MVDLIPFVALFSHQVVPEPRFGWLIVVAIYLIDQQPQGDVDQESSGSEDQNPFYSSSSSREGNSPSNCHQTRAVRRQEFDVKVDIPEFEGRMQPDEFVDCLHTVERVFDFKDVSDDRKVKLAALKLRKYVGLWWENLKRKRVREGRHPNAFLGEDEEGTKEKIFLGKNYRQDSYLKLHNFKHNDLYIEEYLAEFDYLMIKYDVVEPQEQTIARFLRGLRTEVGNMVQLQPYWTYSDVCKLVMRIERQLKEARGSGFRSVRKGGSFNQGKSSNSRPSKTVKPFTSRSLNKGESSKQQGPPNTSSRKCFKCRGYGHIAADCPNQKIISIVEEEIEEESDEDEVECSQMEEVVHADEGELLVCRSLNVQRTQEDGWLHHNIFHTRCTCHGKVYDVIIDGGSFENVVSSDMVDKLQLK</sequence>
<dbReference type="Pfam" id="PF00098">
    <property type="entry name" value="zf-CCHC"/>
    <property type="match status" value="1"/>
</dbReference>
<reference evidence="5" key="1">
    <citation type="submission" date="2025-08" db="UniProtKB">
        <authorList>
            <consortium name="RefSeq"/>
        </authorList>
    </citation>
    <scope>IDENTIFICATION</scope>
</reference>
<evidence type="ECO:0000256" key="1">
    <source>
        <dbReference type="PROSITE-ProRule" id="PRU00047"/>
    </source>
</evidence>